<dbReference type="InterPro" id="IPR050490">
    <property type="entry name" value="Bact_solute-bd_prot1"/>
</dbReference>
<evidence type="ECO:0000313" key="6">
    <source>
        <dbReference type="EMBL" id="MER6981333.1"/>
    </source>
</evidence>
<name>A0ABV1WBZ5_9ACTN</name>
<feature type="signal peptide" evidence="5">
    <location>
        <begin position="1"/>
        <end position="24"/>
    </location>
</feature>
<keyword evidence="4 5" id="KW-0732">Signal</keyword>
<sequence>MSCSPRLSRRSLLRLSAAVGTAAAAGPLLTACGGSTTQGKAHGLEVTLPSYQPLSNPLKPDLAGTPAGVPEAYFGYPKDPFRAVQKAPLNGQTLSIAEMTFLPPPPARGKNAAWRAIEERLGGKIDWTIVSTDDWATKFNTMVAGDALPDMFLYQQGLGIDNLPAFAAAKCADLSPYLAGDKVKDYPNLANIPQVMWKSCIIGGKLYGLPISRSITGGDGFYRHDLFARAGVSSLDQITDTDAFFRLMKEVTRPRQEVYGIMTSFTTIAAKMFGTPYFWKADHGSGKFTADVETDEFRAAVEFCAKMYKAGVYYPGSPGLTKQKAKYINLFQAGKAAYVYDGMPGYLGPTGHAATMKKIDPAFDVRPFIAPGRSAVSWRDNVLFGTTLVKKAGAEKVKQALAVADWAASPFGSQEYTLIQYGVEGVDFTRDAHGNPVLNDTGTQDIAVPWKFIAAPPQALFDSTSADGVRYVHQALATQIPRAIEDPTVGLYSPTWESRFESLYQLRNDTIGDIVTGRKSMSAWDGMVKQYRARGGDKARGEFESAWAQSKKAAK</sequence>
<organism evidence="6 7">
    <name type="scientific">Streptomyces carpinensis</name>
    <dbReference type="NCBI Taxonomy" id="66369"/>
    <lineage>
        <taxon>Bacteria</taxon>
        <taxon>Bacillati</taxon>
        <taxon>Actinomycetota</taxon>
        <taxon>Actinomycetes</taxon>
        <taxon>Kitasatosporales</taxon>
        <taxon>Streptomycetaceae</taxon>
        <taxon>Streptomyces</taxon>
    </lineage>
</organism>
<dbReference type="InterPro" id="IPR006059">
    <property type="entry name" value="SBP"/>
</dbReference>
<gene>
    <name evidence="6" type="ORF">ABT317_31255</name>
</gene>
<comment type="caution">
    <text evidence="6">The sequence shown here is derived from an EMBL/GenBank/DDBJ whole genome shotgun (WGS) entry which is preliminary data.</text>
</comment>
<evidence type="ECO:0000313" key="7">
    <source>
        <dbReference type="Proteomes" id="UP001458415"/>
    </source>
</evidence>
<dbReference type="SUPFAM" id="SSF53850">
    <property type="entry name" value="Periplasmic binding protein-like II"/>
    <property type="match status" value="1"/>
</dbReference>
<dbReference type="Pfam" id="PF13416">
    <property type="entry name" value="SBP_bac_8"/>
    <property type="match status" value="1"/>
</dbReference>
<dbReference type="PROSITE" id="PS51318">
    <property type="entry name" value="TAT"/>
    <property type="match status" value="1"/>
</dbReference>
<dbReference type="InterPro" id="IPR006311">
    <property type="entry name" value="TAT_signal"/>
</dbReference>
<dbReference type="EMBL" id="JBEPCU010000741">
    <property type="protein sequence ID" value="MER6981333.1"/>
    <property type="molecule type" value="Genomic_DNA"/>
</dbReference>
<evidence type="ECO:0000256" key="1">
    <source>
        <dbReference type="ARBA" id="ARBA00004196"/>
    </source>
</evidence>
<protein>
    <submittedName>
        <fullName evidence="6">Extracellular solute-binding protein</fullName>
    </submittedName>
</protein>
<reference evidence="6 7" key="1">
    <citation type="submission" date="2024-06" db="EMBL/GenBank/DDBJ databases">
        <title>The Natural Products Discovery Center: Release of the First 8490 Sequenced Strains for Exploring Actinobacteria Biosynthetic Diversity.</title>
        <authorList>
            <person name="Kalkreuter E."/>
            <person name="Kautsar S.A."/>
            <person name="Yang D."/>
            <person name="Bader C.D."/>
            <person name="Teijaro C.N."/>
            <person name="Fluegel L."/>
            <person name="Davis C.M."/>
            <person name="Simpson J.R."/>
            <person name="Lauterbach L."/>
            <person name="Steele A.D."/>
            <person name="Gui C."/>
            <person name="Meng S."/>
            <person name="Li G."/>
            <person name="Viehrig K."/>
            <person name="Ye F."/>
            <person name="Su P."/>
            <person name="Kiefer A.F."/>
            <person name="Nichols A."/>
            <person name="Cepeda A.J."/>
            <person name="Yan W."/>
            <person name="Fan B."/>
            <person name="Jiang Y."/>
            <person name="Adhikari A."/>
            <person name="Zheng C.-J."/>
            <person name="Schuster L."/>
            <person name="Cowan T.M."/>
            <person name="Smanski M.J."/>
            <person name="Chevrette M.G."/>
            <person name="De Carvalho L.P.S."/>
            <person name="Shen B."/>
        </authorList>
    </citation>
    <scope>NUCLEOTIDE SEQUENCE [LARGE SCALE GENOMIC DNA]</scope>
    <source>
        <strain evidence="6 7">NPDC000634</strain>
    </source>
</reference>
<evidence type="ECO:0000256" key="3">
    <source>
        <dbReference type="ARBA" id="ARBA00022448"/>
    </source>
</evidence>
<keyword evidence="3" id="KW-0813">Transport</keyword>
<evidence type="ECO:0000256" key="5">
    <source>
        <dbReference type="SAM" id="SignalP"/>
    </source>
</evidence>
<evidence type="ECO:0000256" key="2">
    <source>
        <dbReference type="ARBA" id="ARBA00008520"/>
    </source>
</evidence>
<comment type="subcellular location">
    <subcellularLocation>
        <location evidence="1">Cell envelope</location>
    </subcellularLocation>
</comment>
<evidence type="ECO:0000256" key="4">
    <source>
        <dbReference type="ARBA" id="ARBA00022729"/>
    </source>
</evidence>
<proteinExistence type="inferred from homology"/>
<keyword evidence="7" id="KW-1185">Reference proteome</keyword>
<dbReference type="PANTHER" id="PTHR43649">
    <property type="entry name" value="ARABINOSE-BINDING PROTEIN-RELATED"/>
    <property type="match status" value="1"/>
</dbReference>
<dbReference type="Proteomes" id="UP001458415">
    <property type="component" value="Unassembled WGS sequence"/>
</dbReference>
<dbReference type="PROSITE" id="PS51257">
    <property type="entry name" value="PROKAR_LIPOPROTEIN"/>
    <property type="match status" value="1"/>
</dbReference>
<accession>A0ABV1WBZ5</accession>
<feature type="chain" id="PRO_5045335219" evidence="5">
    <location>
        <begin position="25"/>
        <end position="555"/>
    </location>
</feature>
<comment type="similarity">
    <text evidence="2">Belongs to the bacterial solute-binding protein 1 family.</text>
</comment>
<dbReference type="RefSeq" id="WP_086728734.1">
    <property type="nucleotide sequence ID" value="NZ_MUBM01000263.1"/>
</dbReference>
<dbReference type="PANTHER" id="PTHR43649:SF31">
    <property type="entry name" value="SN-GLYCEROL-3-PHOSPHATE-BINDING PERIPLASMIC PROTEIN UGPB"/>
    <property type="match status" value="1"/>
</dbReference>
<dbReference type="Gene3D" id="3.40.190.10">
    <property type="entry name" value="Periplasmic binding protein-like II"/>
    <property type="match status" value="1"/>
</dbReference>